<dbReference type="Proteomes" id="UP000621856">
    <property type="component" value="Unassembled WGS sequence"/>
</dbReference>
<dbReference type="Proteomes" id="UP000818603">
    <property type="component" value="Unassembled WGS sequence"/>
</dbReference>
<keyword evidence="5" id="KW-1185">Reference proteome</keyword>
<evidence type="ECO:0000256" key="1">
    <source>
        <dbReference type="SAM" id="MobiDB-lite"/>
    </source>
</evidence>
<dbReference type="RefSeq" id="WP_155138982.1">
    <property type="nucleotide sequence ID" value="NZ_BMGZ01000001.1"/>
</dbReference>
<evidence type="ECO:0000313" key="4">
    <source>
        <dbReference type="Proteomes" id="UP000621856"/>
    </source>
</evidence>
<name>A0A8J3A7J0_9PROT</name>
<dbReference type="AlphaFoldDB" id="A0A8J3A7J0"/>
<protein>
    <submittedName>
        <fullName evidence="2">Uncharacterized protein</fullName>
    </submittedName>
</protein>
<feature type="compositionally biased region" description="Basic and acidic residues" evidence="1">
    <location>
        <begin position="47"/>
        <end position="58"/>
    </location>
</feature>
<dbReference type="EMBL" id="VCJR02000001">
    <property type="protein sequence ID" value="NHK27769.1"/>
    <property type="molecule type" value="Genomic_DNA"/>
</dbReference>
<comment type="caution">
    <text evidence="2">The sequence shown here is derived from an EMBL/GenBank/DDBJ whole genome shotgun (WGS) entry which is preliminary data.</text>
</comment>
<organism evidence="2 4">
    <name type="scientific">Aquisalinus luteolus</name>
    <dbReference type="NCBI Taxonomy" id="1566827"/>
    <lineage>
        <taxon>Bacteria</taxon>
        <taxon>Pseudomonadati</taxon>
        <taxon>Pseudomonadota</taxon>
        <taxon>Alphaproteobacteria</taxon>
        <taxon>Parvularculales</taxon>
        <taxon>Parvularculaceae</taxon>
        <taxon>Aquisalinus</taxon>
    </lineage>
</organism>
<reference evidence="3 5" key="2">
    <citation type="submission" date="2020-02" db="EMBL/GenBank/DDBJ databases">
        <title>Genome sequence of Parvularcula flava strain NH6-79.</title>
        <authorList>
            <person name="Abdul Karim M.H."/>
            <person name="Lam M.Q."/>
            <person name="Chen S.J."/>
            <person name="Yahya A."/>
            <person name="Shahir S."/>
            <person name="Shamsir M.S."/>
            <person name="Chong C.S."/>
        </authorList>
    </citation>
    <scope>NUCLEOTIDE SEQUENCE [LARGE SCALE GENOMIC DNA]</scope>
    <source>
        <strain evidence="3 5">NH6-79</strain>
    </source>
</reference>
<evidence type="ECO:0000313" key="2">
    <source>
        <dbReference type="EMBL" id="GGH96444.1"/>
    </source>
</evidence>
<feature type="compositionally biased region" description="Basic and acidic residues" evidence="1">
    <location>
        <begin position="1"/>
        <end position="13"/>
    </location>
</feature>
<accession>A0A8J3A7J0</accession>
<proteinExistence type="predicted"/>
<dbReference type="EMBL" id="BMGZ01000001">
    <property type="protein sequence ID" value="GGH96444.1"/>
    <property type="molecule type" value="Genomic_DNA"/>
</dbReference>
<reference evidence="2" key="3">
    <citation type="submission" date="2020-09" db="EMBL/GenBank/DDBJ databases">
        <authorList>
            <person name="Sun Q."/>
            <person name="Zhou Y."/>
        </authorList>
    </citation>
    <scope>NUCLEOTIDE SEQUENCE</scope>
    <source>
        <strain evidence="2">CGMCC 1.14984</strain>
    </source>
</reference>
<sequence>MADKPEDFEREPTTRQGQLESREGLGEEGEPTDGGRAGGTLQKKKGTKDEEKRARERPAGVTRVRKSDEKEKTTPERNMQSSDS</sequence>
<feature type="compositionally biased region" description="Basic and acidic residues" evidence="1">
    <location>
        <begin position="65"/>
        <end position="75"/>
    </location>
</feature>
<feature type="region of interest" description="Disordered" evidence="1">
    <location>
        <begin position="1"/>
        <end position="84"/>
    </location>
</feature>
<evidence type="ECO:0000313" key="5">
    <source>
        <dbReference type="Proteomes" id="UP000818603"/>
    </source>
</evidence>
<reference evidence="2" key="1">
    <citation type="journal article" date="2014" name="Int. J. Syst. Evol. Microbiol.">
        <title>Complete genome sequence of Corynebacterium casei LMG S-19264T (=DSM 44701T), isolated from a smear-ripened cheese.</title>
        <authorList>
            <consortium name="US DOE Joint Genome Institute (JGI-PGF)"/>
            <person name="Walter F."/>
            <person name="Albersmeier A."/>
            <person name="Kalinowski J."/>
            <person name="Ruckert C."/>
        </authorList>
    </citation>
    <scope>NUCLEOTIDE SEQUENCE</scope>
    <source>
        <strain evidence="2">CGMCC 1.14984</strain>
    </source>
</reference>
<evidence type="ECO:0000313" key="3">
    <source>
        <dbReference type="EMBL" id="NHK27769.1"/>
    </source>
</evidence>
<gene>
    <name evidence="3" type="ORF">FF098_007640</name>
    <name evidence="2" type="ORF">GCM10011355_15360</name>
</gene>